<keyword evidence="4 7" id="KW-0436">Ligase</keyword>
<dbReference type="AlphaFoldDB" id="A0A1A6C3F5"/>
<protein>
    <recommendedName>
        <fullName evidence="7 8">UDP-N-acetylmuramoylalanine--D-glutamate ligase</fullName>
        <ecNumber evidence="7 8">6.3.2.9</ecNumber>
    </recommendedName>
    <alternativeName>
        <fullName evidence="7">D-glutamic acid-adding enzyme</fullName>
    </alternativeName>
    <alternativeName>
        <fullName evidence="7">UDP-N-acetylmuramoyl-L-alanyl-D-glutamate synthetase</fullName>
    </alternativeName>
</protein>
<dbReference type="SUPFAM" id="SSF51984">
    <property type="entry name" value="MurCD N-terminal domain"/>
    <property type="match status" value="1"/>
</dbReference>
<evidence type="ECO:0000256" key="2">
    <source>
        <dbReference type="ARBA" id="ARBA00004752"/>
    </source>
</evidence>
<dbReference type="Pfam" id="PF02875">
    <property type="entry name" value="Mur_ligase_C"/>
    <property type="match status" value="1"/>
</dbReference>
<feature type="binding site" evidence="7">
    <location>
        <begin position="123"/>
        <end position="129"/>
    </location>
    <ligand>
        <name>ATP</name>
        <dbReference type="ChEBI" id="CHEBI:30616"/>
    </ligand>
</feature>
<sequence length="454" mass="47185">MSMMAQQRDDRAVPLDNLVVGLGATGLSVARHLAARGESFAVADSRAEPPGLARLKVECSPLEIHLGAFDRSLFHRARRLIVSPGVAVSSPAIQEAQAAGAEVLGDIELFARCARAPVIAITGSNGKSTVTSLVGEMAQRAGLRVAVGGNLGTPALDLLDEPEPDLYVLELSSFQLETTDSLAPRAAVVLNVSPDHLDRYESLDAYARAKARVYSHAGHCVVNRDDPLAAALADECPATGFGLAPPAVPGDYGLCEIDGTHWLVQGGRSLLAANELRMAGRHNLANALAALALGSEAGLPEAAMLAALRDFPGLPHRCQWIGSHRGADWYNDSKGTNVGATLAAIQGLDGALVLIAGGQAKGQDFAPLREALAGRARGVVLIGVDAPRLRDALAGIAPLIDATDMDDAVRAAAALAQPGDRVLLSPACASLDMYASYVARGDDFVRAFGEVSRG</sequence>
<evidence type="ECO:0000256" key="7">
    <source>
        <dbReference type="HAMAP-Rule" id="MF_00639"/>
    </source>
</evidence>
<evidence type="ECO:0000256" key="6">
    <source>
        <dbReference type="ARBA" id="ARBA00022840"/>
    </source>
</evidence>
<comment type="catalytic activity">
    <reaction evidence="7 8">
        <text>UDP-N-acetyl-alpha-D-muramoyl-L-alanine + D-glutamate + ATP = UDP-N-acetyl-alpha-D-muramoyl-L-alanyl-D-glutamate + ADP + phosphate + H(+)</text>
        <dbReference type="Rhea" id="RHEA:16429"/>
        <dbReference type="ChEBI" id="CHEBI:15378"/>
        <dbReference type="ChEBI" id="CHEBI:29986"/>
        <dbReference type="ChEBI" id="CHEBI:30616"/>
        <dbReference type="ChEBI" id="CHEBI:43474"/>
        <dbReference type="ChEBI" id="CHEBI:83898"/>
        <dbReference type="ChEBI" id="CHEBI:83900"/>
        <dbReference type="ChEBI" id="CHEBI:456216"/>
        <dbReference type="EC" id="6.3.2.9"/>
    </reaction>
</comment>
<feature type="domain" description="Mur ligase central" evidence="10">
    <location>
        <begin position="121"/>
        <end position="293"/>
    </location>
</feature>
<evidence type="ECO:0000256" key="1">
    <source>
        <dbReference type="ARBA" id="ARBA00004496"/>
    </source>
</evidence>
<evidence type="ECO:0000259" key="9">
    <source>
        <dbReference type="Pfam" id="PF02875"/>
    </source>
</evidence>
<dbReference type="InterPro" id="IPR036615">
    <property type="entry name" value="Mur_ligase_C_dom_sf"/>
</dbReference>
<keyword evidence="6 7" id="KW-0067">ATP-binding</keyword>
<comment type="function">
    <text evidence="7 8">Cell wall formation. Catalyzes the addition of glutamate to the nucleotide precursor UDP-N-acetylmuramoyl-L-alanine (UMA).</text>
</comment>
<dbReference type="STRING" id="160660.BJI67_13380"/>
<dbReference type="GO" id="GO:0005524">
    <property type="term" value="F:ATP binding"/>
    <property type="evidence" value="ECO:0007669"/>
    <property type="project" value="UniProtKB-UniRule"/>
</dbReference>
<comment type="caution">
    <text evidence="11">The sequence shown here is derived from an EMBL/GenBank/DDBJ whole genome shotgun (WGS) entry which is preliminary data.</text>
</comment>
<dbReference type="HAMAP" id="MF_00639">
    <property type="entry name" value="MurD"/>
    <property type="match status" value="1"/>
</dbReference>
<comment type="similarity">
    <text evidence="7">Belongs to the MurCDEF family.</text>
</comment>
<dbReference type="SUPFAM" id="SSF53623">
    <property type="entry name" value="MurD-like peptide ligases, catalytic domain"/>
    <property type="match status" value="1"/>
</dbReference>
<accession>A0A1A6C3F5</accession>
<dbReference type="PANTHER" id="PTHR43692:SF1">
    <property type="entry name" value="UDP-N-ACETYLMURAMOYLALANINE--D-GLUTAMATE LIGASE"/>
    <property type="match status" value="1"/>
</dbReference>
<evidence type="ECO:0000256" key="8">
    <source>
        <dbReference type="RuleBase" id="RU003664"/>
    </source>
</evidence>
<evidence type="ECO:0000313" key="11">
    <source>
        <dbReference type="EMBL" id="OBS09075.1"/>
    </source>
</evidence>
<dbReference type="InterPro" id="IPR013221">
    <property type="entry name" value="Mur_ligase_cen"/>
</dbReference>
<dbReference type="GO" id="GO:0009252">
    <property type="term" value="P:peptidoglycan biosynthetic process"/>
    <property type="evidence" value="ECO:0007669"/>
    <property type="project" value="UniProtKB-UniRule"/>
</dbReference>
<keyword evidence="7 8" id="KW-0961">Cell wall biogenesis/degradation</keyword>
<dbReference type="GO" id="GO:0071555">
    <property type="term" value="P:cell wall organization"/>
    <property type="evidence" value="ECO:0007669"/>
    <property type="project" value="UniProtKB-KW"/>
</dbReference>
<keyword evidence="7 8" id="KW-0131">Cell cycle</keyword>
<dbReference type="NCBIfam" id="TIGR01087">
    <property type="entry name" value="murD"/>
    <property type="match status" value="1"/>
</dbReference>
<dbReference type="UniPathway" id="UPA00219"/>
<dbReference type="GO" id="GO:0008764">
    <property type="term" value="F:UDP-N-acetylmuramoylalanine-D-glutamate ligase activity"/>
    <property type="evidence" value="ECO:0007669"/>
    <property type="project" value="UniProtKB-UniRule"/>
</dbReference>
<keyword evidence="7 8" id="KW-0132">Cell division</keyword>
<reference evidence="11 12" key="1">
    <citation type="journal article" date="2014" name="Genome Announc.">
        <title>Draft Genome Sequence of the Iron-Oxidizing, Acidophilic, and Halotolerant 'Thiobacillus prosperus' Type Strain DSM 5130.</title>
        <authorList>
            <person name="Ossandon F.J."/>
            <person name="Cardenas J.P."/>
            <person name="Corbett M."/>
            <person name="Quatrini R."/>
            <person name="Holmes D.S."/>
            <person name="Watkin E."/>
        </authorList>
    </citation>
    <scope>NUCLEOTIDE SEQUENCE [LARGE SCALE GENOMIC DNA]</scope>
    <source>
        <strain evidence="11 12">DSM 5130</strain>
    </source>
</reference>
<dbReference type="Gene3D" id="3.40.50.720">
    <property type="entry name" value="NAD(P)-binding Rossmann-like Domain"/>
    <property type="match status" value="1"/>
</dbReference>
<dbReference type="Gene3D" id="3.40.1190.10">
    <property type="entry name" value="Mur-like, catalytic domain"/>
    <property type="match status" value="1"/>
</dbReference>
<keyword evidence="12" id="KW-1185">Reference proteome</keyword>
<gene>
    <name evidence="7" type="primary">murD</name>
    <name evidence="11" type="ORF">Thpro_021403</name>
</gene>
<dbReference type="PANTHER" id="PTHR43692">
    <property type="entry name" value="UDP-N-ACETYLMURAMOYLALANINE--D-GLUTAMATE LIGASE"/>
    <property type="match status" value="1"/>
</dbReference>
<proteinExistence type="inferred from homology"/>
<comment type="subcellular location">
    <subcellularLocation>
        <location evidence="1 7 8">Cytoplasm</location>
    </subcellularLocation>
</comment>
<dbReference type="InterPro" id="IPR004101">
    <property type="entry name" value="Mur_ligase_C"/>
</dbReference>
<dbReference type="Gene3D" id="3.90.190.20">
    <property type="entry name" value="Mur ligase, C-terminal domain"/>
    <property type="match status" value="1"/>
</dbReference>
<dbReference type="GO" id="GO:0008360">
    <property type="term" value="P:regulation of cell shape"/>
    <property type="evidence" value="ECO:0007669"/>
    <property type="project" value="UniProtKB-KW"/>
</dbReference>
<evidence type="ECO:0000256" key="4">
    <source>
        <dbReference type="ARBA" id="ARBA00022598"/>
    </source>
</evidence>
<evidence type="ECO:0000256" key="5">
    <source>
        <dbReference type="ARBA" id="ARBA00022741"/>
    </source>
</evidence>
<keyword evidence="5 7" id="KW-0547">Nucleotide-binding</keyword>
<dbReference type="SUPFAM" id="SSF53244">
    <property type="entry name" value="MurD-like peptide ligases, peptide-binding domain"/>
    <property type="match status" value="1"/>
</dbReference>
<name>A0A1A6C3F5_9GAMM</name>
<dbReference type="GO" id="GO:0005737">
    <property type="term" value="C:cytoplasm"/>
    <property type="evidence" value="ECO:0007669"/>
    <property type="project" value="UniProtKB-SubCell"/>
</dbReference>
<evidence type="ECO:0000256" key="3">
    <source>
        <dbReference type="ARBA" id="ARBA00022490"/>
    </source>
</evidence>
<dbReference type="Pfam" id="PF21799">
    <property type="entry name" value="MurD-like_N"/>
    <property type="match status" value="1"/>
</dbReference>
<dbReference type="Proteomes" id="UP000029273">
    <property type="component" value="Unassembled WGS sequence"/>
</dbReference>
<evidence type="ECO:0000259" key="10">
    <source>
        <dbReference type="Pfam" id="PF08245"/>
    </source>
</evidence>
<dbReference type="InterPro" id="IPR036565">
    <property type="entry name" value="Mur-like_cat_sf"/>
</dbReference>
<keyword evidence="7 8" id="KW-0573">Peptidoglycan synthesis</keyword>
<dbReference type="GO" id="GO:0051301">
    <property type="term" value="P:cell division"/>
    <property type="evidence" value="ECO:0007669"/>
    <property type="project" value="UniProtKB-KW"/>
</dbReference>
<keyword evidence="7 8" id="KW-0133">Cell shape</keyword>
<organism evidence="11 12">
    <name type="scientific">Acidihalobacter prosperus</name>
    <dbReference type="NCBI Taxonomy" id="160660"/>
    <lineage>
        <taxon>Bacteria</taxon>
        <taxon>Pseudomonadati</taxon>
        <taxon>Pseudomonadota</taxon>
        <taxon>Gammaproteobacteria</taxon>
        <taxon>Chromatiales</taxon>
        <taxon>Ectothiorhodospiraceae</taxon>
        <taxon>Acidihalobacter</taxon>
    </lineage>
</organism>
<evidence type="ECO:0000313" key="12">
    <source>
        <dbReference type="Proteomes" id="UP000029273"/>
    </source>
</evidence>
<dbReference type="Pfam" id="PF08245">
    <property type="entry name" value="Mur_ligase_M"/>
    <property type="match status" value="1"/>
</dbReference>
<dbReference type="InterPro" id="IPR005762">
    <property type="entry name" value="MurD"/>
</dbReference>
<dbReference type="EMBL" id="JQSG02000003">
    <property type="protein sequence ID" value="OBS09075.1"/>
    <property type="molecule type" value="Genomic_DNA"/>
</dbReference>
<keyword evidence="3 7" id="KW-0963">Cytoplasm</keyword>
<dbReference type="EC" id="6.3.2.9" evidence="7 8"/>
<feature type="domain" description="Mur ligase C-terminal" evidence="9">
    <location>
        <begin position="316"/>
        <end position="428"/>
    </location>
</feature>
<comment type="pathway">
    <text evidence="2 7 8">Cell wall biogenesis; peptidoglycan biosynthesis.</text>
</comment>